<dbReference type="AlphaFoldDB" id="A0A5C5VRM9"/>
<sequence length="134" mass="14924">MSTNQDWSTCEPGELQALRSRLVRSERNQRVVRAAGIVSTAAALIAIALVVPRQFQQPAPIAQITCQVAVERFDDYGKYLSQGTPLPSQQADEMRQHLTKCDRCRSQFDEKFPGLLTATVAALLPLVWLTKLRA</sequence>
<protein>
    <recommendedName>
        <fullName evidence="4">Zinc-finger domain-containing protein</fullName>
    </recommendedName>
</protein>
<keyword evidence="1" id="KW-1133">Transmembrane helix</keyword>
<organism evidence="2 3">
    <name type="scientific">Botrimarina hoheduenensis</name>
    <dbReference type="NCBI Taxonomy" id="2528000"/>
    <lineage>
        <taxon>Bacteria</taxon>
        <taxon>Pseudomonadati</taxon>
        <taxon>Planctomycetota</taxon>
        <taxon>Planctomycetia</taxon>
        <taxon>Pirellulales</taxon>
        <taxon>Lacipirellulaceae</taxon>
        <taxon>Botrimarina</taxon>
    </lineage>
</organism>
<feature type="transmembrane region" description="Helical" evidence="1">
    <location>
        <begin position="31"/>
        <end position="51"/>
    </location>
</feature>
<dbReference type="OrthoDB" id="291665at2"/>
<keyword evidence="1" id="KW-0472">Membrane</keyword>
<dbReference type="RefSeq" id="WP_146575434.1">
    <property type="nucleotide sequence ID" value="NZ_SJPH01000010.1"/>
</dbReference>
<comment type="caution">
    <text evidence="2">The sequence shown here is derived from an EMBL/GenBank/DDBJ whole genome shotgun (WGS) entry which is preliminary data.</text>
</comment>
<proteinExistence type="predicted"/>
<keyword evidence="3" id="KW-1185">Reference proteome</keyword>
<evidence type="ECO:0000256" key="1">
    <source>
        <dbReference type="SAM" id="Phobius"/>
    </source>
</evidence>
<dbReference type="Proteomes" id="UP000318995">
    <property type="component" value="Unassembled WGS sequence"/>
</dbReference>
<name>A0A5C5VRM9_9BACT</name>
<keyword evidence="1" id="KW-0812">Transmembrane</keyword>
<evidence type="ECO:0008006" key="4">
    <source>
        <dbReference type="Google" id="ProtNLM"/>
    </source>
</evidence>
<dbReference type="EMBL" id="SJPH01000010">
    <property type="protein sequence ID" value="TWT40827.1"/>
    <property type="molecule type" value="Genomic_DNA"/>
</dbReference>
<feature type="transmembrane region" description="Helical" evidence="1">
    <location>
        <begin position="112"/>
        <end position="130"/>
    </location>
</feature>
<evidence type="ECO:0000313" key="2">
    <source>
        <dbReference type="EMBL" id="TWT40827.1"/>
    </source>
</evidence>
<gene>
    <name evidence="2" type="ORF">Pla111_32450</name>
</gene>
<accession>A0A5C5VRM9</accession>
<evidence type="ECO:0000313" key="3">
    <source>
        <dbReference type="Proteomes" id="UP000318995"/>
    </source>
</evidence>
<reference evidence="2 3" key="1">
    <citation type="submission" date="2019-02" db="EMBL/GenBank/DDBJ databases">
        <title>Deep-cultivation of Planctomycetes and their phenomic and genomic characterization uncovers novel biology.</title>
        <authorList>
            <person name="Wiegand S."/>
            <person name="Jogler M."/>
            <person name="Boedeker C."/>
            <person name="Pinto D."/>
            <person name="Vollmers J."/>
            <person name="Rivas-Marin E."/>
            <person name="Kohn T."/>
            <person name="Peeters S.H."/>
            <person name="Heuer A."/>
            <person name="Rast P."/>
            <person name="Oberbeckmann S."/>
            <person name="Bunk B."/>
            <person name="Jeske O."/>
            <person name="Meyerdierks A."/>
            <person name="Storesund J.E."/>
            <person name="Kallscheuer N."/>
            <person name="Luecker S."/>
            <person name="Lage O.M."/>
            <person name="Pohl T."/>
            <person name="Merkel B.J."/>
            <person name="Hornburger P."/>
            <person name="Mueller R.-W."/>
            <person name="Bruemmer F."/>
            <person name="Labrenz M."/>
            <person name="Spormann A.M."/>
            <person name="Op Den Camp H."/>
            <person name="Overmann J."/>
            <person name="Amann R."/>
            <person name="Jetten M.S.M."/>
            <person name="Mascher T."/>
            <person name="Medema M.H."/>
            <person name="Devos D.P."/>
            <person name="Kaster A.-K."/>
            <person name="Ovreas L."/>
            <person name="Rohde M."/>
            <person name="Galperin M.Y."/>
            <person name="Jogler C."/>
        </authorList>
    </citation>
    <scope>NUCLEOTIDE SEQUENCE [LARGE SCALE GENOMIC DNA]</scope>
    <source>
        <strain evidence="2 3">Pla111</strain>
    </source>
</reference>